<dbReference type="RefSeq" id="WP_378110249.1">
    <property type="nucleotide sequence ID" value="NZ_JBHSNC010000010.1"/>
</dbReference>
<organism evidence="1 2">
    <name type="scientific">Cohnella yongneupensis</name>
    <dbReference type="NCBI Taxonomy" id="425006"/>
    <lineage>
        <taxon>Bacteria</taxon>
        <taxon>Bacillati</taxon>
        <taxon>Bacillota</taxon>
        <taxon>Bacilli</taxon>
        <taxon>Bacillales</taxon>
        <taxon>Paenibacillaceae</taxon>
        <taxon>Cohnella</taxon>
    </lineage>
</organism>
<keyword evidence="2" id="KW-1185">Reference proteome</keyword>
<sequence length="127" mass="14443">MSDTINKQLLLAELNRELELNRLVHNYGRVIYIQGLISKIESGHFDEVEVQMSDKRPFQWHPYSMLLKNVLDEFGGLKGMNAKSLGRTPGHRLAIRLNNGKEIFANPGDWIIKGDSGIEIIPREASE</sequence>
<name>A0ABW0QZP6_9BACL</name>
<reference evidence="2" key="1">
    <citation type="journal article" date="2019" name="Int. J. Syst. Evol. Microbiol.">
        <title>The Global Catalogue of Microorganisms (GCM) 10K type strain sequencing project: providing services to taxonomists for standard genome sequencing and annotation.</title>
        <authorList>
            <consortium name="The Broad Institute Genomics Platform"/>
            <consortium name="The Broad Institute Genome Sequencing Center for Infectious Disease"/>
            <person name="Wu L."/>
            <person name="Ma J."/>
        </authorList>
    </citation>
    <scope>NUCLEOTIDE SEQUENCE [LARGE SCALE GENOMIC DNA]</scope>
    <source>
        <strain evidence="2">CGMCC 1.18578</strain>
    </source>
</reference>
<gene>
    <name evidence="1" type="ORF">ACFPQ4_02980</name>
</gene>
<evidence type="ECO:0000313" key="2">
    <source>
        <dbReference type="Proteomes" id="UP001596108"/>
    </source>
</evidence>
<protein>
    <submittedName>
        <fullName evidence="1">Uncharacterized protein</fullName>
    </submittedName>
</protein>
<dbReference type="EMBL" id="JBHSNC010000010">
    <property type="protein sequence ID" value="MFC5528414.1"/>
    <property type="molecule type" value="Genomic_DNA"/>
</dbReference>
<comment type="caution">
    <text evidence="1">The sequence shown here is derived from an EMBL/GenBank/DDBJ whole genome shotgun (WGS) entry which is preliminary data.</text>
</comment>
<accession>A0ABW0QZP6</accession>
<dbReference type="Proteomes" id="UP001596108">
    <property type="component" value="Unassembled WGS sequence"/>
</dbReference>
<evidence type="ECO:0000313" key="1">
    <source>
        <dbReference type="EMBL" id="MFC5528414.1"/>
    </source>
</evidence>
<proteinExistence type="predicted"/>